<evidence type="ECO:0000313" key="3">
    <source>
        <dbReference type="Proteomes" id="UP000323917"/>
    </source>
</evidence>
<protein>
    <submittedName>
        <fullName evidence="2">Uncharacterized protein</fullName>
    </submittedName>
</protein>
<feature type="compositionally biased region" description="Basic and acidic residues" evidence="1">
    <location>
        <begin position="66"/>
        <end position="77"/>
    </location>
</feature>
<reference evidence="2 3" key="1">
    <citation type="submission" date="2019-08" db="EMBL/GenBank/DDBJ databases">
        <title>Deep-cultivation of Planctomycetes and their phenomic and genomic characterization uncovers novel biology.</title>
        <authorList>
            <person name="Wiegand S."/>
            <person name="Jogler M."/>
            <person name="Boedeker C."/>
            <person name="Pinto D."/>
            <person name="Vollmers J."/>
            <person name="Rivas-Marin E."/>
            <person name="Kohn T."/>
            <person name="Peeters S.H."/>
            <person name="Heuer A."/>
            <person name="Rast P."/>
            <person name="Oberbeckmann S."/>
            <person name="Bunk B."/>
            <person name="Jeske O."/>
            <person name="Meyerdierks A."/>
            <person name="Storesund J.E."/>
            <person name="Kallscheuer N."/>
            <person name="Luecker S."/>
            <person name="Lage O.M."/>
            <person name="Pohl T."/>
            <person name="Merkel B.J."/>
            <person name="Hornburger P."/>
            <person name="Mueller R.-W."/>
            <person name="Bruemmer F."/>
            <person name="Labrenz M."/>
            <person name="Spormann A.M."/>
            <person name="Op den Camp H."/>
            <person name="Overmann J."/>
            <person name="Amann R."/>
            <person name="Jetten M.S.M."/>
            <person name="Mascher T."/>
            <person name="Medema M.H."/>
            <person name="Devos D.P."/>
            <person name="Kaster A.-K."/>
            <person name="Ovreas L."/>
            <person name="Rohde M."/>
            <person name="Galperin M.Y."/>
            <person name="Jogler C."/>
        </authorList>
    </citation>
    <scope>NUCLEOTIDE SEQUENCE [LARGE SCALE GENOMIC DNA]</scope>
    <source>
        <strain evidence="2 3">Pr1d</strain>
    </source>
</reference>
<name>A0A5B9Q977_9BACT</name>
<dbReference type="AlphaFoldDB" id="A0A5B9Q977"/>
<evidence type="ECO:0000256" key="1">
    <source>
        <dbReference type="SAM" id="MobiDB-lite"/>
    </source>
</evidence>
<dbReference type="EMBL" id="CP042913">
    <property type="protein sequence ID" value="QEG34125.1"/>
    <property type="molecule type" value="Genomic_DNA"/>
</dbReference>
<evidence type="ECO:0000313" key="2">
    <source>
        <dbReference type="EMBL" id="QEG34125.1"/>
    </source>
</evidence>
<proteinExistence type="predicted"/>
<dbReference type="KEGG" id="bgok:Pr1d_13970"/>
<keyword evidence="3" id="KW-1185">Reference proteome</keyword>
<gene>
    <name evidence="2" type="ORF">Pr1d_13970</name>
</gene>
<accession>A0A5B9Q977</accession>
<sequence>MELPSSPITPETESLLQLHGGPLSLAGNQGNYVVMRSDIYDAMLGLETDEEAETLASVRRGVADVEAGRTHDSDSVFKKLSSRHAP</sequence>
<feature type="region of interest" description="Disordered" evidence="1">
    <location>
        <begin position="66"/>
        <end position="86"/>
    </location>
</feature>
<dbReference type="Proteomes" id="UP000323917">
    <property type="component" value="Chromosome"/>
</dbReference>
<organism evidence="2 3">
    <name type="scientific">Bythopirellula goksoeyrii</name>
    <dbReference type="NCBI Taxonomy" id="1400387"/>
    <lineage>
        <taxon>Bacteria</taxon>
        <taxon>Pseudomonadati</taxon>
        <taxon>Planctomycetota</taxon>
        <taxon>Planctomycetia</taxon>
        <taxon>Pirellulales</taxon>
        <taxon>Lacipirellulaceae</taxon>
        <taxon>Bythopirellula</taxon>
    </lineage>
</organism>